<keyword evidence="4" id="KW-1185">Reference proteome</keyword>
<dbReference type="PATRIC" id="fig|1193502.14.peg.442"/>
<dbReference type="PANTHER" id="PTHR32114:SF2">
    <property type="entry name" value="ABC TRANSPORTER ABCH.3"/>
    <property type="match status" value="1"/>
</dbReference>
<dbReference type="GO" id="GO:0006302">
    <property type="term" value="P:double-strand break repair"/>
    <property type="evidence" value="ECO:0007669"/>
    <property type="project" value="InterPro"/>
</dbReference>
<dbReference type="RefSeq" id="WP_069477184.1">
    <property type="nucleotide sequence ID" value="NZ_CP017111.1"/>
</dbReference>
<dbReference type="PANTHER" id="PTHR32114">
    <property type="entry name" value="ABC TRANSPORTER ABCH.3"/>
    <property type="match status" value="1"/>
</dbReference>
<dbReference type="SUPFAM" id="SSF52540">
    <property type="entry name" value="P-loop containing nucleoside triphosphate hydrolases"/>
    <property type="match status" value="1"/>
</dbReference>
<proteinExistence type="predicted"/>
<dbReference type="Pfam" id="PF13476">
    <property type="entry name" value="AAA_23"/>
    <property type="match status" value="1"/>
</dbReference>
<dbReference type="InterPro" id="IPR038729">
    <property type="entry name" value="Rad50/SbcC_AAA"/>
</dbReference>
<keyword evidence="1" id="KW-0175">Coiled coil</keyword>
<feature type="domain" description="Rad50/SbcC-type AAA" evidence="2">
    <location>
        <begin position="5"/>
        <end position="255"/>
    </location>
</feature>
<feature type="coiled-coil region" evidence="1">
    <location>
        <begin position="269"/>
        <end position="465"/>
    </location>
</feature>
<evidence type="ECO:0000256" key="1">
    <source>
        <dbReference type="SAM" id="Coils"/>
    </source>
</evidence>
<name>A0A1D7TGT6_9BACT</name>
<dbReference type="SUPFAM" id="SSF75712">
    <property type="entry name" value="Rad50 coiled-coil Zn hook"/>
    <property type="match status" value="1"/>
</dbReference>
<evidence type="ECO:0000313" key="4">
    <source>
        <dbReference type="Proteomes" id="UP000094609"/>
    </source>
</evidence>
<protein>
    <submittedName>
        <fullName evidence="3">Putative nuclease, SbcC-like</fullName>
    </submittedName>
</protein>
<sequence>MILSKLHLENFKRYTSFDIEFGEGLIGIIGKNGSGKSTLFEAILFALYGELRNKKFKEVIRNASASDKDAVLVELDFEFEGMAYKVTREFRGKALNANAKLYKNGELTTSGAREVTVAITKLTKMSKEAFLHTLFASQKELTSLSTLKNEDRKKMIRKLLGLEKIDFVENELIEKSRELKRDIVASAEFLLGEEELKSKRALIKETTAIKQAFEKEVKTKSTELETTKKQELHVKQELELFVKTKEQKQKLISELSLIKNSITSNLATGAKLTEELKNLETKAKELKSLSTVKKEYEALHVKLKDHENLKNIQLKKEGLEKEQTQLRAQYTKAKADIATLEEQTKPYETLLGQKKENEALHVKIKTELSAKQTEQKQLQNELSAEQRVVSDTQQKIAKIQSLGRESNCPTCTRQLLDEYDNVIASLNDIVQKTQSQKIDKTKEKLDILTKQINELEIQKEQTQKALHVNETALSLIVSKQKDLANAKEHFTKVSEQGKRNKEELDTLSKHAYDEALHVSLQKSFLELKPKYETVLSLETELKREQGVREDLALTCKSAEALHVKAKEKELEVAKTLYDEPKHTAKQSEYDELQKQKEKQYSVISELKEKIAKNEGEVKTLQNALENNDIQLKKVQSKKDDLQDYEKIKLSLSEFKTKLNSKIAPRISQIASQMYATITKGKYQYIEVNNDFDFFIYDEGKCYPIERFSGGEIDLANLVLRIAISKTLSELSGASSVGFLAFDEVFGSQDETRRMEILEAFHTIKEQYRQIFLISHEMEIKEMFERVVEL</sequence>
<dbReference type="KEGG" id="shal:SHALO_0429"/>
<dbReference type="Proteomes" id="UP000094609">
    <property type="component" value="Chromosome"/>
</dbReference>
<dbReference type="EMBL" id="CP017111">
    <property type="protein sequence ID" value="AOO64225.1"/>
    <property type="molecule type" value="Genomic_DNA"/>
</dbReference>
<accession>A0A1D7TGT6</accession>
<evidence type="ECO:0000313" key="3">
    <source>
        <dbReference type="EMBL" id="AOO64225.1"/>
    </source>
</evidence>
<organism evidence="3 4">
    <name type="scientific">Sulfurospirillum halorespirans DSM 13726</name>
    <dbReference type="NCBI Taxonomy" id="1193502"/>
    <lineage>
        <taxon>Bacteria</taxon>
        <taxon>Pseudomonadati</taxon>
        <taxon>Campylobacterota</taxon>
        <taxon>Epsilonproteobacteria</taxon>
        <taxon>Campylobacterales</taxon>
        <taxon>Sulfurospirillaceae</taxon>
        <taxon>Sulfurospirillum</taxon>
    </lineage>
</organism>
<feature type="coiled-coil region" evidence="1">
    <location>
        <begin position="589"/>
        <end position="637"/>
    </location>
</feature>
<dbReference type="Gene3D" id="3.40.50.300">
    <property type="entry name" value="P-loop containing nucleotide triphosphate hydrolases"/>
    <property type="match status" value="2"/>
</dbReference>
<evidence type="ECO:0000259" key="2">
    <source>
        <dbReference type="Pfam" id="PF13476"/>
    </source>
</evidence>
<dbReference type="AlphaFoldDB" id="A0A1D7TGT6"/>
<gene>
    <name evidence="3" type="ORF">SHALO_0429</name>
</gene>
<dbReference type="STRING" id="1193502.SHALO_0429"/>
<dbReference type="InterPro" id="IPR027417">
    <property type="entry name" value="P-loop_NTPase"/>
</dbReference>
<reference evidence="4" key="1">
    <citation type="submission" date="2016-08" db="EMBL/GenBank/DDBJ databases">
        <title>Complete genome sequence of the organohalide-respiring Epsilonproteobacterium Sulfurospirillum halorespirans.</title>
        <authorList>
            <person name="Goris T."/>
            <person name="Zimmermann J."/>
            <person name="Schenz B."/>
            <person name="Lemos M."/>
            <person name="Hackermueller J."/>
            <person name="Diekert G."/>
        </authorList>
    </citation>
    <scope>NUCLEOTIDE SEQUENCE [LARGE SCALE GENOMIC DNA]</scope>
    <source>
        <strain>DSM 13726</strain>
        <strain evidence="4">PCE-M2</strain>
    </source>
</reference>
<dbReference type="GO" id="GO:0016887">
    <property type="term" value="F:ATP hydrolysis activity"/>
    <property type="evidence" value="ECO:0007669"/>
    <property type="project" value="InterPro"/>
</dbReference>